<keyword evidence="2" id="KW-1185">Reference proteome</keyword>
<dbReference type="Proteomes" id="UP000249547">
    <property type="component" value="Unassembled WGS sequence"/>
</dbReference>
<dbReference type="InterPro" id="IPR022385">
    <property type="entry name" value="Rhs_assc_core"/>
</dbReference>
<dbReference type="Gene3D" id="2.180.10.10">
    <property type="entry name" value="RHS repeat-associated core"/>
    <property type="match status" value="1"/>
</dbReference>
<evidence type="ECO:0000313" key="2">
    <source>
        <dbReference type="Proteomes" id="UP000249547"/>
    </source>
</evidence>
<dbReference type="AlphaFoldDB" id="A0A327R6I9"/>
<name>A0A327R6I9_9BACT</name>
<comment type="caution">
    <text evidence="1">The sequence shown here is derived from an EMBL/GenBank/DDBJ whole genome shotgun (WGS) entry which is preliminary data.</text>
</comment>
<dbReference type="OrthoDB" id="2972467at2"/>
<dbReference type="EMBL" id="QLLL01000001">
    <property type="protein sequence ID" value="RAJ11203.1"/>
    <property type="molecule type" value="Genomic_DNA"/>
</dbReference>
<protein>
    <submittedName>
        <fullName evidence="1">RHS repeat-associated protein</fullName>
    </submittedName>
</protein>
<reference evidence="1 2" key="1">
    <citation type="submission" date="2018-06" db="EMBL/GenBank/DDBJ databases">
        <title>Genomic Encyclopedia of Archaeal and Bacterial Type Strains, Phase II (KMG-II): from individual species to whole genera.</title>
        <authorList>
            <person name="Goeker M."/>
        </authorList>
    </citation>
    <scope>NUCLEOTIDE SEQUENCE [LARGE SCALE GENOMIC DNA]</scope>
    <source>
        <strain evidence="1 2">DSM 23857</strain>
    </source>
</reference>
<gene>
    <name evidence="1" type="ORF">LX64_00812</name>
</gene>
<organism evidence="1 2">
    <name type="scientific">Chitinophaga skermanii</name>
    <dbReference type="NCBI Taxonomy" id="331697"/>
    <lineage>
        <taxon>Bacteria</taxon>
        <taxon>Pseudomonadati</taxon>
        <taxon>Bacteroidota</taxon>
        <taxon>Chitinophagia</taxon>
        <taxon>Chitinophagales</taxon>
        <taxon>Chitinophagaceae</taxon>
        <taxon>Chitinophaga</taxon>
    </lineage>
</organism>
<accession>A0A327R6I9</accession>
<sequence>MERFSFKHKRKEIKGEANEIDYGMRIYDPRLGRFLSEYPLRKSYPWNSTYAYAENRVIEGIDLDGGEFYHYSLNIKDGRGVSVSLINVQKTIPWNIEPFYGGDPVQVQVDIAPWGKAQVLHFGYYRYVFKDMKAMFGAINLFNEYLDEGGDVYIHELPGVPYSATLEYAAEFGDDLKHLGDVASLGLAIGGTAAYLPKPRGLSKNVKKLTKKGQHSQARDRHNEDLVRQKTGGREVKGVLDGKEYEIDSFTLSAIY</sequence>
<proteinExistence type="predicted"/>
<dbReference type="NCBIfam" id="TIGR03696">
    <property type="entry name" value="Rhs_assc_core"/>
    <property type="match status" value="1"/>
</dbReference>
<dbReference type="RefSeq" id="WP_111596297.1">
    <property type="nucleotide sequence ID" value="NZ_QLLL01000001.1"/>
</dbReference>
<evidence type="ECO:0000313" key="1">
    <source>
        <dbReference type="EMBL" id="RAJ11203.1"/>
    </source>
</evidence>